<dbReference type="InterPro" id="IPR058790">
    <property type="entry name" value="BSH_CusB"/>
</dbReference>
<evidence type="ECO:0000256" key="1">
    <source>
        <dbReference type="ARBA" id="ARBA00009477"/>
    </source>
</evidence>
<dbReference type="PANTHER" id="PTHR30097:SF15">
    <property type="entry name" value="CATION EFFLUX SYSTEM PROTEIN CUSB"/>
    <property type="match status" value="1"/>
</dbReference>
<feature type="transmembrane region" description="Helical" evidence="4">
    <location>
        <begin position="12"/>
        <end position="29"/>
    </location>
</feature>
<dbReference type="InterPro" id="IPR058627">
    <property type="entry name" value="MdtA-like_C"/>
</dbReference>
<evidence type="ECO:0000256" key="3">
    <source>
        <dbReference type="SAM" id="MobiDB-lite"/>
    </source>
</evidence>
<dbReference type="Gene3D" id="2.40.50.100">
    <property type="match status" value="1"/>
</dbReference>
<feature type="domain" description="CusB-like barrel-sandwich hybrid" evidence="7">
    <location>
        <begin position="135"/>
        <end position="249"/>
    </location>
</feature>
<accession>A0ABS5ZHB8</accession>
<feature type="compositionally biased region" description="Low complexity" evidence="3">
    <location>
        <begin position="419"/>
        <end position="433"/>
    </location>
</feature>
<evidence type="ECO:0000259" key="5">
    <source>
        <dbReference type="Pfam" id="PF19335"/>
    </source>
</evidence>
<feature type="domain" description="CusB-like three alpha-helical bundle" evidence="6">
    <location>
        <begin position="170"/>
        <end position="217"/>
    </location>
</feature>
<proteinExistence type="inferred from homology"/>
<dbReference type="PANTHER" id="PTHR30097">
    <property type="entry name" value="CATION EFFLUX SYSTEM PROTEIN CUSB"/>
    <property type="match status" value="1"/>
</dbReference>
<evidence type="ECO:0000256" key="4">
    <source>
        <dbReference type="SAM" id="Phobius"/>
    </source>
</evidence>
<feature type="region of interest" description="Disordered" evidence="3">
    <location>
        <begin position="401"/>
        <end position="454"/>
    </location>
</feature>
<dbReference type="SUPFAM" id="SSF111369">
    <property type="entry name" value="HlyD-like secretion proteins"/>
    <property type="match status" value="1"/>
</dbReference>
<feature type="domain" description="CusB-like beta-barrel" evidence="8">
    <location>
        <begin position="254"/>
        <end position="330"/>
    </location>
</feature>
<evidence type="ECO:0000313" key="11">
    <source>
        <dbReference type="Proteomes" id="UP000690515"/>
    </source>
</evidence>
<dbReference type="EMBL" id="JAGSOY010000074">
    <property type="protein sequence ID" value="MBU2713360.1"/>
    <property type="molecule type" value="Genomic_DNA"/>
</dbReference>
<reference evidence="10 11" key="1">
    <citation type="submission" date="2021-04" db="EMBL/GenBank/DDBJ databases">
        <authorList>
            <person name="Pira H."/>
            <person name="Risdian C."/>
            <person name="Wink J."/>
        </authorList>
    </citation>
    <scope>NUCLEOTIDE SEQUENCE [LARGE SCALE GENOMIC DNA]</scope>
    <source>
        <strain evidence="10 11">WH53</strain>
    </source>
</reference>
<dbReference type="Pfam" id="PF25954">
    <property type="entry name" value="Beta-barrel_RND_2"/>
    <property type="match status" value="1"/>
</dbReference>
<evidence type="ECO:0000259" key="8">
    <source>
        <dbReference type="Pfam" id="PF25954"/>
    </source>
</evidence>
<evidence type="ECO:0000313" key="10">
    <source>
        <dbReference type="EMBL" id="MBU2713360.1"/>
    </source>
</evidence>
<evidence type="ECO:0000256" key="2">
    <source>
        <dbReference type="ARBA" id="ARBA00022448"/>
    </source>
</evidence>
<dbReference type="Gene3D" id="2.40.50.320">
    <property type="entry name" value="Copper binding periplasmic protein CusF"/>
    <property type="match status" value="1"/>
</dbReference>
<dbReference type="Pfam" id="PF11604">
    <property type="entry name" value="CusF_Ec"/>
    <property type="match status" value="1"/>
</dbReference>
<feature type="compositionally biased region" description="Polar residues" evidence="3">
    <location>
        <begin position="402"/>
        <end position="418"/>
    </location>
</feature>
<dbReference type="InterPro" id="IPR058792">
    <property type="entry name" value="Beta-barrel_RND_2"/>
</dbReference>
<feature type="region of interest" description="Disordered" evidence="3">
    <location>
        <begin position="523"/>
        <end position="556"/>
    </location>
</feature>
<dbReference type="RefSeq" id="WP_215821646.1">
    <property type="nucleotide sequence ID" value="NZ_JAGSOY010000074.1"/>
</dbReference>
<keyword evidence="2" id="KW-0813">Transport</keyword>
<dbReference type="Gene3D" id="2.40.30.170">
    <property type="match status" value="1"/>
</dbReference>
<dbReference type="Gene3D" id="6.10.140.730">
    <property type="match status" value="1"/>
</dbReference>
<comment type="caution">
    <text evidence="10">The sequence shown here is derived from an EMBL/GenBank/DDBJ whole genome shotgun (WGS) entry which is preliminary data.</text>
</comment>
<evidence type="ECO:0000259" key="9">
    <source>
        <dbReference type="Pfam" id="PF25967"/>
    </source>
</evidence>
<keyword evidence="11" id="KW-1185">Reference proteome</keyword>
<dbReference type="Pfam" id="PF19335">
    <property type="entry name" value="HMBD"/>
    <property type="match status" value="1"/>
</dbReference>
<comment type="similarity">
    <text evidence="1">Belongs to the membrane fusion protein (MFP) (TC 8.A.1) family.</text>
</comment>
<evidence type="ECO:0000259" key="7">
    <source>
        <dbReference type="Pfam" id="PF25919"/>
    </source>
</evidence>
<dbReference type="Gene3D" id="2.40.420.20">
    <property type="match status" value="1"/>
</dbReference>
<evidence type="ECO:0000259" key="6">
    <source>
        <dbReference type="Pfam" id="PF25869"/>
    </source>
</evidence>
<feature type="domain" description="Heavy metal binding" evidence="5">
    <location>
        <begin position="53"/>
        <end position="79"/>
    </location>
</feature>
<keyword evidence="4" id="KW-0812">Transmembrane</keyword>
<dbReference type="NCBIfam" id="TIGR01730">
    <property type="entry name" value="RND_mfp"/>
    <property type="match status" value="1"/>
</dbReference>
<protein>
    <submittedName>
        <fullName evidence="10">Efflux RND transporter periplasmic adaptor subunit</fullName>
    </submittedName>
</protein>
<gene>
    <name evidence="10" type="ORF">KCG35_20025</name>
</gene>
<dbReference type="Pfam" id="PF25869">
    <property type="entry name" value="3HB_CusB"/>
    <property type="match status" value="1"/>
</dbReference>
<name>A0ABS5ZHB8_9GAMM</name>
<dbReference type="Pfam" id="PF25919">
    <property type="entry name" value="BSH_CusB"/>
    <property type="match status" value="1"/>
</dbReference>
<dbReference type="Proteomes" id="UP000690515">
    <property type="component" value="Unassembled WGS sequence"/>
</dbReference>
<feature type="compositionally biased region" description="Basic and acidic residues" evidence="3">
    <location>
        <begin position="531"/>
        <end position="548"/>
    </location>
</feature>
<feature type="domain" description="Multidrug resistance protein MdtA-like C-terminal permuted SH3" evidence="9">
    <location>
        <begin position="337"/>
        <end position="392"/>
    </location>
</feature>
<keyword evidence="4" id="KW-1133">Transmembrane helix</keyword>
<sequence length="556" mass="61938">MTTFLRNKGTLITGIILGIFLGFSGYKIIALNTSASSKQSESNAKSDEKKPLYWVAPMDSNYRRDKPGKSPMGMDLIPVYEEDNSNQDAGPGTIKIAPNVVNNLGVRTATVTKQPFKTIINTVGYIQYDQDRLIHIHPRVEGWIETLYVKAQGNTVQKGDPLYAIYSPALVNAQEELLLALQRNNQQLINAAIDRLKALQLPSATIEALRKTRQVQQTVTFFAPQSGVVDNLNIREGFFVKPGMTLMAIGSLEEVWVEAEVFERQTALVKPGMPVTMTLDYLPGKTWQGKVDYIYPTLDAKTRTVKVRLRFANPNQMLKPNMFAQVVIHANSAEQQLLVPREAVIRTGRQDRVVLALGEGQFKSIEITVGKVNDQYAEIIKGLKKGDTIVTSAQFLLDSESSKNSDFQRMTSPDQTALNTAQSDSSQNQSSQTHDSHAQHNMQTKAEKKPSSAWVEAEVHNIMPNTRKVNVTHQAIPEWQWPAMTMDFMLADSINIAQLSPGMKVHIEVQKAANNRYQITQVHIPDGSKNISEKTSEHKPKTHSEAHNHGQSGETP</sequence>
<dbReference type="InterPro" id="IPR051909">
    <property type="entry name" value="MFP_Cation_Efflux"/>
</dbReference>
<dbReference type="Pfam" id="PF25967">
    <property type="entry name" value="RND-MFP_C"/>
    <property type="match status" value="1"/>
</dbReference>
<dbReference type="InterPro" id="IPR045800">
    <property type="entry name" value="HMBD"/>
</dbReference>
<dbReference type="InterPro" id="IPR058791">
    <property type="entry name" value="3HB_CusB"/>
</dbReference>
<dbReference type="InterPro" id="IPR006143">
    <property type="entry name" value="RND_pump_MFP"/>
</dbReference>
<organism evidence="10 11">
    <name type="scientific">Zooshikella harenae</name>
    <dbReference type="NCBI Taxonomy" id="2827238"/>
    <lineage>
        <taxon>Bacteria</taxon>
        <taxon>Pseudomonadati</taxon>
        <taxon>Pseudomonadota</taxon>
        <taxon>Gammaproteobacteria</taxon>
        <taxon>Oceanospirillales</taxon>
        <taxon>Zooshikellaceae</taxon>
        <taxon>Zooshikella</taxon>
    </lineage>
</organism>
<dbReference type="InterPro" id="IPR021647">
    <property type="entry name" value="CusF_Ec"/>
</dbReference>
<keyword evidence="4" id="KW-0472">Membrane</keyword>
<dbReference type="InterPro" id="IPR042230">
    <property type="entry name" value="CusF_sf"/>
</dbReference>